<dbReference type="Pfam" id="PF22535">
    <property type="entry name" value="DUF7003"/>
    <property type="match status" value="1"/>
</dbReference>
<sequence>MKMIHMQTDILKLLDRKQSNYEFFQSVAAAIKKKDPTIIVNKDCNTHWNI</sequence>
<gene>
    <name evidence="1" type="ordered locus">BCE_4980</name>
</gene>
<dbReference type="AlphaFoldDB" id="Q72YP1"/>
<reference evidence="1 2" key="1">
    <citation type="journal article" date="2004" name="Nucleic Acids Res.">
        <title>The genome sequence of Bacillus cereus ATCC 10987 reveals metabolic adaptations and a large plasmid related to Bacillus anthracis pXO1.</title>
        <authorList>
            <person name="Rasko D.A."/>
            <person name="Ravel J."/>
            <person name="Okstad O.A."/>
            <person name="Helgason E."/>
            <person name="Cer R.Z."/>
            <person name="Jiang L."/>
            <person name="Shores K.A."/>
            <person name="Fouts D.E."/>
            <person name="Tourasse N.J."/>
            <person name="Angiuoli S.V."/>
            <person name="Kolonay J."/>
            <person name="Nelson W.C."/>
            <person name="Kolsto A.-B."/>
            <person name="Fraser C.M."/>
            <person name="Read T.D."/>
        </authorList>
    </citation>
    <scope>NUCLEOTIDE SEQUENCE [LARGE SCALE GENOMIC DNA]</scope>
    <source>
        <strain evidence="2">ATCC 10987 / NRS 248</strain>
    </source>
</reference>
<evidence type="ECO:0000313" key="1">
    <source>
        <dbReference type="EMBL" id="AAS43881.1"/>
    </source>
</evidence>
<proteinExistence type="predicted"/>
<dbReference type="KEGG" id="bca:BCE_4980"/>
<evidence type="ECO:0000313" key="2">
    <source>
        <dbReference type="Proteomes" id="UP000002527"/>
    </source>
</evidence>
<evidence type="ECO:0008006" key="3">
    <source>
        <dbReference type="Google" id="ProtNLM"/>
    </source>
</evidence>
<dbReference type="Proteomes" id="UP000002527">
    <property type="component" value="Chromosome"/>
</dbReference>
<name>Q72YP1_BACC1</name>
<protein>
    <recommendedName>
        <fullName evidence="3">Group-specific protein</fullName>
    </recommendedName>
</protein>
<dbReference type="EMBL" id="AE017194">
    <property type="protein sequence ID" value="AAS43881.1"/>
    <property type="molecule type" value="Genomic_DNA"/>
</dbReference>
<dbReference type="HOGENOM" id="CLU_3114220_0_0_9"/>
<dbReference type="InterPro" id="IPR054272">
    <property type="entry name" value="DUF7003"/>
</dbReference>
<organism evidence="1 2">
    <name type="scientific">Bacillus cereus (strain ATCC 10987 / NRS 248)</name>
    <dbReference type="NCBI Taxonomy" id="222523"/>
    <lineage>
        <taxon>Bacteria</taxon>
        <taxon>Bacillati</taxon>
        <taxon>Bacillota</taxon>
        <taxon>Bacilli</taxon>
        <taxon>Bacillales</taxon>
        <taxon>Bacillaceae</taxon>
        <taxon>Bacillus</taxon>
        <taxon>Bacillus cereus group</taxon>
    </lineage>
</organism>
<accession>Q72YP1</accession>